<reference evidence="2 4" key="1">
    <citation type="submission" date="2024-02" db="EMBL/GenBank/DDBJ databases">
        <authorList>
            <person name="Chen Y."/>
            <person name="Shah S."/>
            <person name="Dougan E. K."/>
            <person name="Thang M."/>
            <person name="Chan C."/>
        </authorList>
    </citation>
    <scope>NUCLEOTIDE SEQUENCE [LARGE SCALE GENOMIC DNA]</scope>
</reference>
<feature type="compositionally biased region" description="Acidic residues" evidence="1">
    <location>
        <begin position="427"/>
        <end position="436"/>
    </location>
</feature>
<feature type="compositionally biased region" description="Acidic residues" evidence="1">
    <location>
        <begin position="92"/>
        <end position="115"/>
    </location>
</feature>
<feature type="compositionally biased region" description="Basic and acidic residues" evidence="1">
    <location>
        <begin position="655"/>
        <end position="670"/>
    </location>
</feature>
<feature type="compositionally biased region" description="Acidic residues" evidence="1">
    <location>
        <begin position="568"/>
        <end position="577"/>
    </location>
</feature>
<sequence>MNPSRNKDIGKTLDETPEEEAMEIDPPVEPTAPEHETEGDEDDIMESVKKAPAHNKASTPAKTKLAPNETAIPLAEFGGSSSGSHSRHTESEESLVDDPMERDDIEEVVEPADPDLELKDSVRDGHHKEVAEIAKANREPKATPFSSAESMEKAPAHNKAPKPAKLAPKETPIPLAEFGGSLPGSRCRHTESEESVVDYPMENDDVEEVVEPADPIQEFGGSLPGSRSRHTELEESVADDPMENDDIEVVVEPADPNLEPKDPVRDGHHKEAAEVARANREPQATPFPPDESAEKAPDHKKASKPAKTKLTPKEFGGILPGSPSRHTESEESLVDDPMKSDDIEEVVEPADPNLEPKEAAEVAKANREPKATPFSSAESVEKGKAPAHKKASTPAKTKLAPKEFGGSSRNSHSRRTESKDIVVDDPMQSDDVEEVVELAQTNPKPEDPPVDESEVARANREPKATPFPPAESVEKALDHKKASTPAKTKLEPKEFARRLPGTRSRHTESEESLVDDPMEHDDIEEVVEPADPNPEPKDPVGRDGHHKEAAQVAKANREPKATPFSPAEADDLPDDMYPEVLMPRTHRIDLENASESSSTKDDPVPADACKEVAQTIKKVKKTSIPEVPSRYMQLERRASRIDQGHQEREDSEEASPQHEQIHEESECSKEESDDESDMDAMQTGTESLDQQKGRCEGEPTEIPRASVSVRTQIQKPKVSRKEDGNRKVRTGASAASSTSSEQRDEVKRPRRSRERSGDRGDQRRTGLPGRDLFPRFWSPHFRGSVPAMGGSSWRRRQAKQLELLWILSPGIAGSCIISVTIN</sequence>
<feature type="compositionally biased region" description="Basic and acidic residues" evidence="1">
    <location>
        <begin position="472"/>
        <end position="481"/>
    </location>
</feature>
<accession>A0ABP0LHP2</accession>
<dbReference type="EMBL" id="CAXAMN010012259">
    <property type="protein sequence ID" value="CAK9037834.1"/>
    <property type="molecule type" value="Genomic_DNA"/>
</dbReference>
<protein>
    <submittedName>
        <fullName evidence="2">Uncharacterized protein</fullName>
    </submittedName>
</protein>
<feature type="compositionally biased region" description="Basic and acidic residues" evidence="1">
    <location>
        <begin position="754"/>
        <end position="764"/>
    </location>
</feature>
<gene>
    <name evidence="2" type="ORF">CCMP2556_LOCUS20826</name>
    <name evidence="3" type="ORF">CCMP2556_LOCUS20830</name>
</gene>
<organism evidence="2 4">
    <name type="scientific">Durusdinium trenchii</name>
    <dbReference type="NCBI Taxonomy" id="1381693"/>
    <lineage>
        <taxon>Eukaryota</taxon>
        <taxon>Sar</taxon>
        <taxon>Alveolata</taxon>
        <taxon>Dinophyceae</taxon>
        <taxon>Suessiales</taxon>
        <taxon>Symbiodiniaceae</taxon>
        <taxon>Durusdinium</taxon>
    </lineage>
</organism>
<dbReference type="EMBL" id="CAXAMN010012248">
    <property type="protein sequence ID" value="CAK9037807.1"/>
    <property type="molecule type" value="Genomic_DNA"/>
</dbReference>
<evidence type="ECO:0000313" key="2">
    <source>
        <dbReference type="EMBL" id="CAK9037807.1"/>
    </source>
</evidence>
<feature type="compositionally biased region" description="Basic and acidic residues" evidence="1">
    <location>
        <begin position="454"/>
        <end position="463"/>
    </location>
</feature>
<feature type="compositionally biased region" description="Basic and acidic residues" evidence="1">
    <location>
        <begin position="258"/>
        <end position="280"/>
    </location>
</feature>
<feature type="compositionally biased region" description="Basic and acidic residues" evidence="1">
    <location>
        <begin position="1"/>
        <end position="14"/>
    </location>
</feature>
<feature type="compositionally biased region" description="Basic and acidic residues" evidence="1">
    <location>
        <begin position="633"/>
        <end position="648"/>
    </location>
</feature>
<name>A0ABP0LHP2_9DINO</name>
<dbReference type="Proteomes" id="UP001642484">
    <property type="component" value="Unassembled WGS sequence"/>
</dbReference>
<feature type="compositionally biased region" description="Basic and acidic residues" evidence="1">
    <location>
        <begin position="116"/>
        <end position="141"/>
    </location>
</feature>
<feature type="compositionally biased region" description="Acidic residues" evidence="1">
    <location>
        <begin position="234"/>
        <end position="249"/>
    </location>
</feature>
<comment type="caution">
    <text evidence="2">The sequence shown here is derived from an EMBL/GenBank/DDBJ whole genome shotgun (WGS) entry which is preliminary data.</text>
</comment>
<feature type="compositionally biased region" description="Basic and acidic residues" evidence="1">
    <location>
        <begin position="534"/>
        <end position="560"/>
    </location>
</feature>
<feature type="compositionally biased region" description="Acidic residues" evidence="1">
    <location>
        <begin position="510"/>
        <end position="528"/>
    </location>
</feature>
<feature type="compositionally biased region" description="Low complexity" evidence="1">
    <location>
        <begin position="157"/>
        <end position="172"/>
    </location>
</feature>
<evidence type="ECO:0000313" key="3">
    <source>
        <dbReference type="EMBL" id="CAK9037834.1"/>
    </source>
</evidence>
<feature type="compositionally biased region" description="Basic and acidic residues" evidence="1">
    <location>
        <begin position="488"/>
        <end position="497"/>
    </location>
</feature>
<evidence type="ECO:0000256" key="1">
    <source>
        <dbReference type="SAM" id="MobiDB-lite"/>
    </source>
</evidence>
<feature type="compositionally biased region" description="Acidic residues" evidence="1">
    <location>
        <begin position="193"/>
        <end position="211"/>
    </location>
</feature>
<keyword evidence="4" id="KW-1185">Reference proteome</keyword>
<feature type="compositionally biased region" description="Basic and acidic residues" evidence="1">
    <location>
        <begin position="354"/>
        <end position="370"/>
    </location>
</feature>
<feature type="region of interest" description="Disordered" evidence="1">
    <location>
        <begin position="1"/>
        <end position="771"/>
    </location>
</feature>
<proteinExistence type="predicted"/>
<evidence type="ECO:0000313" key="4">
    <source>
        <dbReference type="Proteomes" id="UP001642484"/>
    </source>
</evidence>